<name>A0ABS6EHY0_9CLOT</name>
<comment type="caution">
    <text evidence="2">The sequence shown here is derived from an EMBL/GenBank/DDBJ whole genome shotgun (WGS) entry which is preliminary data.</text>
</comment>
<feature type="transmembrane region" description="Helical" evidence="1">
    <location>
        <begin position="12"/>
        <end position="42"/>
    </location>
</feature>
<dbReference type="Proteomes" id="UP000726170">
    <property type="component" value="Unassembled WGS sequence"/>
</dbReference>
<gene>
    <name evidence="2" type="ORF">KQI86_09845</name>
</gene>
<evidence type="ECO:0000313" key="3">
    <source>
        <dbReference type="Proteomes" id="UP000726170"/>
    </source>
</evidence>
<sequence length="98" mass="10819">MIGNIRTYLAKFLISLVALPVLSVLSLGLWISAGLSIIAGILRTFGVKIMMGLGEFGQVPQILSLPFAMVFSAMFLIGAFYSWKLFKKSYEFIKTGHK</sequence>
<proteinExistence type="predicted"/>
<keyword evidence="1" id="KW-0472">Membrane</keyword>
<reference evidence="2 3" key="1">
    <citation type="submission" date="2021-06" db="EMBL/GenBank/DDBJ databases">
        <authorList>
            <person name="Sun Q."/>
            <person name="Li D."/>
        </authorList>
    </citation>
    <scope>NUCLEOTIDE SEQUENCE [LARGE SCALE GENOMIC DNA]</scope>
    <source>
        <strain evidence="2 3">MSJ-11</strain>
    </source>
</reference>
<feature type="transmembrane region" description="Helical" evidence="1">
    <location>
        <begin position="62"/>
        <end position="83"/>
    </location>
</feature>
<keyword evidence="3" id="KW-1185">Reference proteome</keyword>
<dbReference type="EMBL" id="JAHLQF010000002">
    <property type="protein sequence ID" value="MBU5484633.1"/>
    <property type="molecule type" value="Genomic_DNA"/>
</dbReference>
<organism evidence="2 3">
    <name type="scientific">Clostridium mobile</name>
    <dbReference type="NCBI Taxonomy" id="2841512"/>
    <lineage>
        <taxon>Bacteria</taxon>
        <taxon>Bacillati</taxon>
        <taxon>Bacillota</taxon>
        <taxon>Clostridia</taxon>
        <taxon>Eubacteriales</taxon>
        <taxon>Clostridiaceae</taxon>
        <taxon>Clostridium</taxon>
    </lineage>
</organism>
<keyword evidence="1" id="KW-1133">Transmembrane helix</keyword>
<protein>
    <submittedName>
        <fullName evidence="2">Uncharacterized protein</fullName>
    </submittedName>
</protein>
<evidence type="ECO:0000313" key="2">
    <source>
        <dbReference type="EMBL" id="MBU5484633.1"/>
    </source>
</evidence>
<keyword evidence="1" id="KW-0812">Transmembrane</keyword>
<evidence type="ECO:0000256" key="1">
    <source>
        <dbReference type="SAM" id="Phobius"/>
    </source>
</evidence>
<accession>A0ABS6EHY0</accession>
<dbReference type="RefSeq" id="WP_216439097.1">
    <property type="nucleotide sequence ID" value="NZ_JAHLQF010000002.1"/>
</dbReference>